<sequence>MTKKEEKEKVKQFAKQHGYDFASFLSEWNGYRCYEPEFEGDGMNFVGLPLIILVSADGNIRMSTADEAMQFLREADID</sequence>
<reference evidence="1 2" key="1">
    <citation type="submission" date="2020-08" db="EMBL/GenBank/DDBJ databases">
        <title>Genomic Encyclopedia of Type Strains, Phase IV (KMG-IV): sequencing the most valuable type-strain genomes for metagenomic binning, comparative biology and taxonomic classification.</title>
        <authorList>
            <person name="Goeker M."/>
        </authorList>
    </citation>
    <scope>NUCLEOTIDE SEQUENCE [LARGE SCALE GENOMIC DNA]</scope>
    <source>
        <strain evidence="1 2">DSM 25799</strain>
    </source>
</reference>
<evidence type="ECO:0000313" key="2">
    <source>
        <dbReference type="Proteomes" id="UP000539953"/>
    </source>
</evidence>
<evidence type="ECO:0000313" key="1">
    <source>
        <dbReference type="EMBL" id="MBB5183428.1"/>
    </source>
</evidence>
<dbReference type="Proteomes" id="UP000539953">
    <property type="component" value="Unassembled WGS sequence"/>
</dbReference>
<proteinExistence type="predicted"/>
<dbReference type="AlphaFoldDB" id="A0A7W8FVR3"/>
<accession>A0A7W8FVR3</accession>
<dbReference type="RefSeq" id="WP_183328720.1">
    <property type="nucleotide sequence ID" value="NZ_JACHHK010000005.1"/>
</dbReference>
<protein>
    <submittedName>
        <fullName evidence="1">Uncharacterized protein</fullName>
    </submittedName>
</protein>
<comment type="caution">
    <text evidence="1">The sequence shown here is derived from an EMBL/GenBank/DDBJ whole genome shotgun (WGS) entry which is preliminary data.</text>
</comment>
<keyword evidence="2" id="KW-1185">Reference proteome</keyword>
<name>A0A7W8FVR3_9FIRM</name>
<dbReference type="EMBL" id="JACHHK010000005">
    <property type="protein sequence ID" value="MBB5183428.1"/>
    <property type="molecule type" value="Genomic_DNA"/>
</dbReference>
<gene>
    <name evidence="1" type="ORF">HNQ47_001450</name>
</gene>
<organism evidence="1 2">
    <name type="scientific">Catenisphaera adipataccumulans</name>
    <dbReference type="NCBI Taxonomy" id="700500"/>
    <lineage>
        <taxon>Bacteria</taxon>
        <taxon>Bacillati</taxon>
        <taxon>Bacillota</taxon>
        <taxon>Erysipelotrichia</taxon>
        <taxon>Erysipelotrichales</taxon>
        <taxon>Erysipelotrichaceae</taxon>
        <taxon>Catenisphaera</taxon>
    </lineage>
</organism>